<organism evidence="3">
    <name type="scientific">Pyrodinium bahamense</name>
    <dbReference type="NCBI Taxonomy" id="73915"/>
    <lineage>
        <taxon>Eukaryota</taxon>
        <taxon>Sar</taxon>
        <taxon>Alveolata</taxon>
        <taxon>Dinophyceae</taxon>
        <taxon>Gonyaulacales</taxon>
        <taxon>Pyrocystaceae</taxon>
        <taxon>Pyrodinium</taxon>
    </lineage>
</organism>
<dbReference type="EMBL" id="HBEG01021689">
    <property type="protein sequence ID" value="CAD8357746.1"/>
    <property type="molecule type" value="Transcribed_RNA"/>
</dbReference>
<proteinExistence type="predicted"/>
<dbReference type="AlphaFoldDB" id="A0A7S0FFU7"/>
<name>A0A7S0FFU7_9DINO</name>
<reference evidence="3" key="1">
    <citation type="submission" date="2021-01" db="EMBL/GenBank/DDBJ databases">
        <authorList>
            <person name="Corre E."/>
            <person name="Pelletier E."/>
            <person name="Niang G."/>
            <person name="Scheremetjew M."/>
            <person name="Finn R."/>
            <person name="Kale V."/>
            <person name="Holt S."/>
            <person name="Cochrane G."/>
            <person name="Meng A."/>
            <person name="Brown T."/>
            <person name="Cohen L."/>
        </authorList>
    </citation>
    <scope>NUCLEOTIDE SEQUENCE</scope>
    <source>
        <strain evidence="3">Pbaha01</strain>
    </source>
</reference>
<evidence type="ECO:0000256" key="2">
    <source>
        <dbReference type="SAM" id="SignalP"/>
    </source>
</evidence>
<dbReference type="InterPro" id="IPR006311">
    <property type="entry name" value="TAT_signal"/>
</dbReference>
<feature type="compositionally biased region" description="Low complexity" evidence="1">
    <location>
        <begin position="92"/>
        <end position="102"/>
    </location>
</feature>
<evidence type="ECO:0000313" key="3">
    <source>
        <dbReference type="EMBL" id="CAD8357746.1"/>
    </source>
</evidence>
<dbReference type="PROSITE" id="PS51318">
    <property type="entry name" value="TAT"/>
    <property type="match status" value="1"/>
</dbReference>
<evidence type="ECO:0008006" key="4">
    <source>
        <dbReference type="Google" id="ProtNLM"/>
    </source>
</evidence>
<keyword evidence="2" id="KW-0732">Signal</keyword>
<evidence type="ECO:0000256" key="1">
    <source>
        <dbReference type="SAM" id="MobiDB-lite"/>
    </source>
</evidence>
<feature type="chain" id="PRO_5031403532" description="EGF-like domain-containing protein" evidence="2">
    <location>
        <begin position="33"/>
        <end position="144"/>
    </location>
</feature>
<sequence>MGALPAAGGRRQALPLLGAAAALAAAAVPSRAEEQRPVAEALVSRRVLRHRHMLGRKFGTMGAPLAAGWPAAWIGMPSGRQAAPRSPPPPASAQSCQGPQAPASCFGGWAAELGRPIRQGGPPECRTVRLTCACLRTYGADCKD</sequence>
<accession>A0A7S0FFU7</accession>
<feature type="signal peptide" evidence="2">
    <location>
        <begin position="1"/>
        <end position="32"/>
    </location>
</feature>
<protein>
    <recommendedName>
        <fullName evidence="4">EGF-like domain-containing protein</fullName>
    </recommendedName>
</protein>
<feature type="region of interest" description="Disordered" evidence="1">
    <location>
        <begin position="77"/>
        <end position="102"/>
    </location>
</feature>
<gene>
    <name evidence="3" type="ORF">PBAH0796_LOCUS13113</name>
</gene>